<dbReference type="EMBL" id="NMUH01000603">
    <property type="protein sequence ID" value="MQL82011.1"/>
    <property type="molecule type" value="Genomic_DNA"/>
</dbReference>
<organism evidence="2 3">
    <name type="scientific">Colocasia esculenta</name>
    <name type="common">Wild taro</name>
    <name type="synonym">Arum esculentum</name>
    <dbReference type="NCBI Taxonomy" id="4460"/>
    <lineage>
        <taxon>Eukaryota</taxon>
        <taxon>Viridiplantae</taxon>
        <taxon>Streptophyta</taxon>
        <taxon>Embryophyta</taxon>
        <taxon>Tracheophyta</taxon>
        <taxon>Spermatophyta</taxon>
        <taxon>Magnoliopsida</taxon>
        <taxon>Liliopsida</taxon>
        <taxon>Araceae</taxon>
        <taxon>Aroideae</taxon>
        <taxon>Colocasieae</taxon>
        <taxon>Colocasia</taxon>
    </lineage>
</organism>
<evidence type="ECO:0000313" key="2">
    <source>
        <dbReference type="EMBL" id="MQL82011.1"/>
    </source>
</evidence>
<dbReference type="GO" id="GO:0008270">
    <property type="term" value="F:zinc ion binding"/>
    <property type="evidence" value="ECO:0007669"/>
    <property type="project" value="InterPro"/>
</dbReference>
<proteinExistence type="predicted"/>
<sequence>MEMWEKLRITYDGTDKATEETTDGESEGDKSNGSSEDEEAFLSRRLQCILAKKTYQSGRRYFKKGKDFKRPEGKDVKKPEPICYERKKPGHVKAECPKLKKTKFKKNDNTKKFRRYKKKAMAAVWNNESDSDSESSSSEEEEEKVNLAFMENVDDKKLFLFDSMAASGSFGSVGGYSVAFLTTDQ</sequence>
<name>A0A843UF04_COLES</name>
<keyword evidence="3" id="KW-1185">Reference proteome</keyword>
<dbReference type="SUPFAM" id="SSF57756">
    <property type="entry name" value="Retrovirus zinc finger-like domains"/>
    <property type="match status" value="1"/>
</dbReference>
<reference evidence="2" key="1">
    <citation type="submission" date="2017-07" db="EMBL/GenBank/DDBJ databases">
        <title>Taro Niue Genome Assembly and Annotation.</title>
        <authorList>
            <person name="Atibalentja N."/>
            <person name="Keating K."/>
            <person name="Fields C.J."/>
        </authorList>
    </citation>
    <scope>NUCLEOTIDE SEQUENCE</scope>
    <source>
        <strain evidence="2">Niue_2</strain>
        <tissue evidence="2">Leaf</tissue>
    </source>
</reference>
<gene>
    <name evidence="2" type="ORF">Taro_014485</name>
</gene>
<dbReference type="Proteomes" id="UP000652761">
    <property type="component" value="Unassembled WGS sequence"/>
</dbReference>
<dbReference type="OrthoDB" id="3863715at2759"/>
<feature type="compositionally biased region" description="Acidic residues" evidence="1">
    <location>
        <begin position="129"/>
        <end position="143"/>
    </location>
</feature>
<feature type="compositionally biased region" description="Basic and acidic residues" evidence="1">
    <location>
        <begin position="1"/>
        <end position="19"/>
    </location>
</feature>
<comment type="caution">
    <text evidence="2">The sequence shown here is derived from an EMBL/GenBank/DDBJ whole genome shotgun (WGS) entry which is preliminary data.</text>
</comment>
<feature type="region of interest" description="Disordered" evidence="1">
    <location>
        <begin position="1"/>
        <end position="39"/>
    </location>
</feature>
<evidence type="ECO:0000313" key="3">
    <source>
        <dbReference type="Proteomes" id="UP000652761"/>
    </source>
</evidence>
<dbReference type="AlphaFoldDB" id="A0A843UF04"/>
<dbReference type="InterPro" id="IPR036875">
    <property type="entry name" value="Znf_CCHC_sf"/>
</dbReference>
<dbReference type="GO" id="GO:0003676">
    <property type="term" value="F:nucleic acid binding"/>
    <property type="evidence" value="ECO:0007669"/>
    <property type="project" value="InterPro"/>
</dbReference>
<accession>A0A843UF04</accession>
<feature type="region of interest" description="Disordered" evidence="1">
    <location>
        <begin position="124"/>
        <end position="145"/>
    </location>
</feature>
<evidence type="ECO:0000256" key="1">
    <source>
        <dbReference type="SAM" id="MobiDB-lite"/>
    </source>
</evidence>
<protein>
    <submittedName>
        <fullName evidence="2">Uncharacterized protein</fullName>
    </submittedName>
</protein>